<dbReference type="InterPro" id="IPR014998">
    <property type="entry name" value="DUF1848"/>
</dbReference>
<reference evidence="1" key="1">
    <citation type="journal article" date="2021" name="Proc. Natl. Acad. Sci. U.S.A.">
        <title>A Catalog of Tens of Thousands of Viruses from Human Metagenomes Reveals Hidden Associations with Chronic Diseases.</title>
        <authorList>
            <person name="Tisza M.J."/>
            <person name="Buck C.B."/>
        </authorList>
    </citation>
    <scope>NUCLEOTIDE SEQUENCE</scope>
    <source>
        <strain evidence="1">CtNQV2</strain>
    </source>
</reference>
<dbReference type="Pfam" id="PF08902">
    <property type="entry name" value="DUF1848"/>
    <property type="match status" value="1"/>
</dbReference>
<sequence length="245" mass="27700">MIEKDNQVGTTETGEIAFNLEAFDNLKKANIIITKRLTDKLIDKLIEFKSKCILHLTITGMGGTKLEPLVPSLEMSKQKFDLLISKGFPVEQVVLRIDPIIPTPKGVQTALKVLKTFINSGIKRVRWSSLDMYNHVKERFTEEHIKIPYDTFHANKVLINGLYSILESVCYINDMELEACGEPGFDPTPCISQKDIDILGLSDEIKLIGNAEQRHGCSCPANKVQILKQKPAQCENKCLYCFWKD</sequence>
<name>A0A8S5RZM9_9CAUD</name>
<accession>A0A8S5RZM9</accession>
<proteinExistence type="predicted"/>
<protein>
    <recommendedName>
        <fullName evidence="2">DUF1848 family protein</fullName>
    </recommendedName>
</protein>
<evidence type="ECO:0008006" key="2">
    <source>
        <dbReference type="Google" id="ProtNLM"/>
    </source>
</evidence>
<dbReference type="EMBL" id="BK032510">
    <property type="protein sequence ID" value="DAF44236.1"/>
    <property type="molecule type" value="Genomic_DNA"/>
</dbReference>
<organism evidence="1">
    <name type="scientific">Myoviridae sp. ctNQV2</name>
    <dbReference type="NCBI Taxonomy" id="2827683"/>
    <lineage>
        <taxon>Viruses</taxon>
        <taxon>Duplodnaviria</taxon>
        <taxon>Heunggongvirae</taxon>
        <taxon>Uroviricota</taxon>
        <taxon>Caudoviricetes</taxon>
    </lineage>
</organism>
<evidence type="ECO:0000313" key="1">
    <source>
        <dbReference type="EMBL" id="DAF44236.1"/>
    </source>
</evidence>